<comment type="caution">
    <text evidence="2">The sequence shown here is derived from an EMBL/GenBank/DDBJ whole genome shotgun (WGS) entry which is preliminary data.</text>
</comment>
<accession>A0A811P232</accession>
<name>A0A811P232_9POAL</name>
<protein>
    <submittedName>
        <fullName evidence="2">Uncharacterized protein</fullName>
    </submittedName>
</protein>
<evidence type="ECO:0000256" key="1">
    <source>
        <dbReference type="SAM" id="Phobius"/>
    </source>
</evidence>
<feature type="transmembrane region" description="Helical" evidence="1">
    <location>
        <begin position="60"/>
        <end position="82"/>
    </location>
</feature>
<feature type="transmembrane region" description="Helical" evidence="1">
    <location>
        <begin position="94"/>
        <end position="119"/>
    </location>
</feature>
<sequence length="120" mass="12846">MANRNVRNNAAAVDAAVRLIFRARDDVVQVLLEVGFLTGFMAAIAAGSRPAVSVLAYPPAYLGTLVVFLIVGLSTMWAAGWVAGDPARRRAAGWMILFAYLFLMAMAVPELFFDILGAIA</sequence>
<keyword evidence="3" id="KW-1185">Reference proteome</keyword>
<evidence type="ECO:0000313" key="2">
    <source>
        <dbReference type="EMBL" id="CAD6232684.1"/>
    </source>
</evidence>
<feature type="transmembrane region" description="Helical" evidence="1">
    <location>
        <begin position="27"/>
        <end position="48"/>
    </location>
</feature>
<proteinExistence type="predicted"/>
<dbReference type="AlphaFoldDB" id="A0A811P232"/>
<reference evidence="2" key="1">
    <citation type="submission" date="2020-10" db="EMBL/GenBank/DDBJ databases">
        <authorList>
            <person name="Han B."/>
            <person name="Lu T."/>
            <person name="Zhao Q."/>
            <person name="Huang X."/>
            <person name="Zhao Y."/>
        </authorList>
    </citation>
    <scope>NUCLEOTIDE SEQUENCE</scope>
</reference>
<keyword evidence="1" id="KW-0472">Membrane</keyword>
<dbReference type="Pfam" id="PF12442">
    <property type="entry name" value="DUF3681"/>
    <property type="match status" value="1"/>
</dbReference>
<dbReference type="InterPro" id="IPR022149">
    <property type="entry name" value="DUF3681"/>
</dbReference>
<dbReference type="EMBL" id="CAJGYO010000005">
    <property type="protein sequence ID" value="CAD6232684.1"/>
    <property type="molecule type" value="Genomic_DNA"/>
</dbReference>
<keyword evidence="1" id="KW-0812">Transmembrane</keyword>
<keyword evidence="1" id="KW-1133">Transmembrane helix</keyword>
<dbReference type="Proteomes" id="UP000604825">
    <property type="component" value="Unassembled WGS sequence"/>
</dbReference>
<evidence type="ECO:0000313" key="3">
    <source>
        <dbReference type="Proteomes" id="UP000604825"/>
    </source>
</evidence>
<gene>
    <name evidence="2" type="ORF">NCGR_LOCUS22291</name>
</gene>
<organism evidence="2 3">
    <name type="scientific">Miscanthus lutarioriparius</name>
    <dbReference type="NCBI Taxonomy" id="422564"/>
    <lineage>
        <taxon>Eukaryota</taxon>
        <taxon>Viridiplantae</taxon>
        <taxon>Streptophyta</taxon>
        <taxon>Embryophyta</taxon>
        <taxon>Tracheophyta</taxon>
        <taxon>Spermatophyta</taxon>
        <taxon>Magnoliopsida</taxon>
        <taxon>Liliopsida</taxon>
        <taxon>Poales</taxon>
        <taxon>Poaceae</taxon>
        <taxon>PACMAD clade</taxon>
        <taxon>Panicoideae</taxon>
        <taxon>Andropogonodae</taxon>
        <taxon>Andropogoneae</taxon>
        <taxon>Saccharinae</taxon>
        <taxon>Miscanthus</taxon>
    </lineage>
</organism>